<accession>A0A545ATQ9</accession>
<dbReference type="OrthoDB" id="3397450at2"/>
<dbReference type="Proteomes" id="UP000317982">
    <property type="component" value="Unassembled WGS sequence"/>
</dbReference>
<proteinExistence type="predicted"/>
<name>A0A545ATQ9_9ACTN</name>
<dbReference type="AlphaFoldDB" id="A0A545ATQ9"/>
<dbReference type="InParanoid" id="A0A545ATQ9"/>
<dbReference type="RefSeq" id="WP_142705469.1">
    <property type="nucleotide sequence ID" value="NZ_VIRS01000010.1"/>
</dbReference>
<dbReference type="EMBL" id="VIRS01000010">
    <property type="protein sequence ID" value="TQS43985.1"/>
    <property type="molecule type" value="Genomic_DNA"/>
</dbReference>
<gene>
    <name evidence="1" type="ORF">FL583_16125</name>
</gene>
<keyword evidence="2" id="KW-1185">Reference proteome</keyword>
<evidence type="ECO:0000313" key="2">
    <source>
        <dbReference type="Proteomes" id="UP000317982"/>
    </source>
</evidence>
<evidence type="ECO:0000313" key="1">
    <source>
        <dbReference type="EMBL" id="TQS43985.1"/>
    </source>
</evidence>
<comment type="caution">
    <text evidence="1">The sequence shown here is derived from an EMBL/GenBank/DDBJ whole genome shotgun (WGS) entry which is preliminary data.</text>
</comment>
<organism evidence="1 2">
    <name type="scientific">Cryptosporangium phraense</name>
    <dbReference type="NCBI Taxonomy" id="2593070"/>
    <lineage>
        <taxon>Bacteria</taxon>
        <taxon>Bacillati</taxon>
        <taxon>Actinomycetota</taxon>
        <taxon>Actinomycetes</taxon>
        <taxon>Cryptosporangiales</taxon>
        <taxon>Cryptosporangiaceae</taxon>
        <taxon>Cryptosporangium</taxon>
    </lineage>
</organism>
<protein>
    <submittedName>
        <fullName evidence="1">XRE family transcriptional regulator</fullName>
    </submittedName>
</protein>
<sequence>MPTFGEQLRRLAEIRGLRLSGPDAGLASVLDGAVPSPAQLIRLASVLGLHRSDLFVVAGLPVPEDLAPRDAAAGDALQTLAWPLVFVPGAVPELHRLVRSLPRLARPPGPAPVERSYPDGPAGLVLRLLHNRNLDWASIALYLRGLGGGPMLAVSSIRRIGHGARPLTPDLLAAFGAVLDLSSVDLSALTGIDLRSINTRAHPDADEAAELIWSARALTAAQLSVVVNRAQELRQEWAGESRA</sequence>
<reference evidence="1 2" key="1">
    <citation type="submission" date="2019-07" db="EMBL/GenBank/DDBJ databases">
        <title>Cryptosporangium phraense sp. nov., isolated from plant litter.</title>
        <authorList>
            <person name="Suriyachadkun C."/>
        </authorList>
    </citation>
    <scope>NUCLEOTIDE SEQUENCE [LARGE SCALE GENOMIC DNA]</scope>
    <source>
        <strain evidence="1 2">A-T 5661</strain>
    </source>
</reference>